<accession>A0AAV2IHE1</accession>
<reference evidence="2 3" key="1">
    <citation type="submission" date="2024-04" db="EMBL/GenBank/DDBJ databases">
        <authorList>
            <consortium name="Genoscope - CEA"/>
            <person name="William W."/>
        </authorList>
    </citation>
    <scope>NUCLEOTIDE SEQUENCE [LARGE SCALE GENOMIC DNA]</scope>
</reference>
<name>A0AAV2IHE1_LYMST</name>
<evidence type="ECO:0000256" key="1">
    <source>
        <dbReference type="SAM" id="MobiDB-lite"/>
    </source>
</evidence>
<sequence length="173" mass="18749">TALHIRSSSTALLSSTLATLHRKHASLGSAAHPTPQAYKKDTWGCDIDVELLELPTPQKTLAGPLKEVKSFAGSPSTPVKPGPTPFNKSSLECSDSKSWRPVRPKSVEVIQRTVSTSEYETGSDKSRGRKSAGLYGGLPDAQEEEASLRHISEEGRKIRRLHGNSHPLTKLSE</sequence>
<dbReference type="EMBL" id="CAXITT010000669">
    <property type="protein sequence ID" value="CAL1545031.1"/>
    <property type="molecule type" value="Genomic_DNA"/>
</dbReference>
<feature type="compositionally biased region" description="Basic and acidic residues" evidence="1">
    <location>
        <begin position="146"/>
        <end position="156"/>
    </location>
</feature>
<comment type="caution">
    <text evidence="2">The sequence shown here is derived from an EMBL/GenBank/DDBJ whole genome shotgun (WGS) entry which is preliminary data.</text>
</comment>
<gene>
    <name evidence="2" type="ORF">GSLYS_00018514001</name>
</gene>
<dbReference type="Proteomes" id="UP001497497">
    <property type="component" value="Unassembled WGS sequence"/>
</dbReference>
<protein>
    <submittedName>
        <fullName evidence="2">Uncharacterized protein</fullName>
    </submittedName>
</protein>
<evidence type="ECO:0000313" key="2">
    <source>
        <dbReference type="EMBL" id="CAL1545031.1"/>
    </source>
</evidence>
<evidence type="ECO:0000313" key="3">
    <source>
        <dbReference type="Proteomes" id="UP001497497"/>
    </source>
</evidence>
<keyword evidence="3" id="KW-1185">Reference proteome</keyword>
<feature type="non-terminal residue" evidence="2">
    <location>
        <position position="173"/>
    </location>
</feature>
<feature type="region of interest" description="Disordered" evidence="1">
    <location>
        <begin position="69"/>
        <end position="173"/>
    </location>
</feature>
<organism evidence="2 3">
    <name type="scientific">Lymnaea stagnalis</name>
    <name type="common">Great pond snail</name>
    <name type="synonym">Helix stagnalis</name>
    <dbReference type="NCBI Taxonomy" id="6523"/>
    <lineage>
        <taxon>Eukaryota</taxon>
        <taxon>Metazoa</taxon>
        <taxon>Spiralia</taxon>
        <taxon>Lophotrochozoa</taxon>
        <taxon>Mollusca</taxon>
        <taxon>Gastropoda</taxon>
        <taxon>Heterobranchia</taxon>
        <taxon>Euthyneura</taxon>
        <taxon>Panpulmonata</taxon>
        <taxon>Hygrophila</taxon>
        <taxon>Lymnaeoidea</taxon>
        <taxon>Lymnaeidae</taxon>
        <taxon>Lymnaea</taxon>
    </lineage>
</organism>
<proteinExistence type="predicted"/>
<feature type="non-terminal residue" evidence="2">
    <location>
        <position position="1"/>
    </location>
</feature>
<dbReference type="AlphaFoldDB" id="A0AAV2IHE1"/>